<name>A0A5J4LGS7_9ACTN</name>
<reference evidence="1 2" key="1">
    <citation type="submission" date="2019-10" db="EMBL/GenBank/DDBJ databases">
        <title>Whole genome shotgun sequence of Streptomyces angustmyceticus NBRC 3934.</title>
        <authorList>
            <person name="Hosoyama A."/>
            <person name="Ichikawa N."/>
            <person name="Kimura A."/>
            <person name="Kitahashi Y."/>
            <person name="Komaki H."/>
            <person name="Uohara A."/>
        </authorList>
    </citation>
    <scope>NUCLEOTIDE SEQUENCE [LARGE SCALE GENOMIC DNA]</scope>
    <source>
        <strain evidence="1 2">NBRC 3934</strain>
    </source>
</reference>
<keyword evidence="2" id="KW-1185">Reference proteome</keyword>
<comment type="caution">
    <text evidence="1">The sequence shown here is derived from an EMBL/GenBank/DDBJ whole genome shotgun (WGS) entry which is preliminary data.</text>
</comment>
<proteinExistence type="predicted"/>
<sequence length="62" mass="6705">MEVTVRGSLRVEQNDRTQYVGCPARAIRRPGRPRGTPGRRPALTAAAYALPVRLANTTTLSG</sequence>
<evidence type="ECO:0000313" key="1">
    <source>
        <dbReference type="EMBL" id="GES33313.1"/>
    </source>
</evidence>
<organism evidence="1 2">
    <name type="scientific">Streptomyces angustmyceticus</name>
    <dbReference type="NCBI Taxonomy" id="285578"/>
    <lineage>
        <taxon>Bacteria</taxon>
        <taxon>Bacillati</taxon>
        <taxon>Actinomycetota</taxon>
        <taxon>Actinomycetes</taxon>
        <taxon>Kitasatosporales</taxon>
        <taxon>Streptomycetaceae</taxon>
        <taxon>Streptomyces</taxon>
    </lineage>
</organism>
<dbReference type="Proteomes" id="UP000325598">
    <property type="component" value="Unassembled WGS sequence"/>
</dbReference>
<dbReference type="EMBL" id="BLAG01000018">
    <property type="protein sequence ID" value="GES33313.1"/>
    <property type="molecule type" value="Genomic_DNA"/>
</dbReference>
<protein>
    <submittedName>
        <fullName evidence="1">Uncharacterized protein</fullName>
    </submittedName>
</protein>
<dbReference type="AlphaFoldDB" id="A0A5J4LGS7"/>
<evidence type="ECO:0000313" key="2">
    <source>
        <dbReference type="Proteomes" id="UP000325598"/>
    </source>
</evidence>
<accession>A0A5J4LGS7</accession>
<gene>
    <name evidence="1" type="ORF">San01_58010</name>
</gene>